<dbReference type="RefSeq" id="WP_011498285.1">
    <property type="nucleotide sequence ID" value="NC_007955.1"/>
</dbReference>
<keyword evidence="2" id="KW-1185">Reference proteome</keyword>
<evidence type="ECO:0000313" key="2">
    <source>
        <dbReference type="Proteomes" id="UP000001979"/>
    </source>
</evidence>
<dbReference type="EMBL" id="CP000300">
    <property type="protein sequence ID" value="ABE51121.1"/>
    <property type="molecule type" value="Genomic_DNA"/>
</dbReference>
<dbReference type="KEGG" id="mbu:Mbur_0103"/>
<name>Q12ZK5_METBU</name>
<organism evidence="1 2">
    <name type="scientific">Methanococcoides burtonii (strain DSM 6242 / NBRC 107633 / OCM 468 / ACE-M)</name>
    <dbReference type="NCBI Taxonomy" id="259564"/>
    <lineage>
        <taxon>Archaea</taxon>
        <taxon>Methanobacteriati</taxon>
        <taxon>Methanobacteriota</taxon>
        <taxon>Stenosarchaea group</taxon>
        <taxon>Methanomicrobia</taxon>
        <taxon>Methanosarcinales</taxon>
        <taxon>Methanosarcinaceae</taxon>
        <taxon>Methanococcoides</taxon>
    </lineage>
</organism>
<evidence type="ECO:0000313" key="1">
    <source>
        <dbReference type="EMBL" id="ABE51121.1"/>
    </source>
</evidence>
<dbReference type="STRING" id="259564.Mbur_0103"/>
<dbReference type="Proteomes" id="UP000001979">
    <property type="component" value="Chromosome"/>
</dbReference>
<dbReference type="GeneID" id="3998872"/>
<accession>Q12ZK5</accession>
<protein>
    <submittedName>
        <fullName evidence="1">Uncharacterized protein</fullName>
    </submittedName>
</protein>
<dbReference type="InterPro" id="IPR032710">
    <property type="entry name" value="NTF2-like_dom_sf"/>
</dbReference>
<dbReference type="AlphaFoldDB" id="Q12ZK5"/>
<dbReference type="HOGENOM" id="CLU_846257_0_0_2"/>
<dbReference type="SUPFAM" id="SSF54427">
    <property type="entry name" value="NTF2-like"/>
    <property type="match status" value="1"/>
</dbReference>
<gene>
    <name evidence="1" type="ordered locus">Mbur_0103</name>
</gene>
<proteinExistence type="predicted"/>
<sequence length="316" mass="34500">MVTLIEKGLSCTCIFLIFLVCTSGCLGTDSQEAINDTVLNFLNSFNEGEFDTAFSYYVGNDFKVPVSLEGMFKNRDIPAGSIQQITLKDITVEEDVAYVVADCTVSIFENDQVVGSVQKQIYFRTQKSGSQWIITKVNFDTPISQSDTALINVTVSPTHLDPLVENAPLIGCVSICILVAGLIINKNNKSGGNSGPSVDISNAVPVENRTLTQFIKIMPPAQCPSGQSVGVDVWVKNFYQQPYENFVIIATFPTGVNVKKATLSFGNINPGESVKRTWKVTPNVPGWVAIEEPTVVFEFGGTRYSGQLDQAWLNVQ</sequence>
<reference evidence="2" key="1">
    <citation type="journal article" date="2009" name="ISME J.">
        <title>The genome sequence of the psychrophilic archaeon, Methanococcoides burtonii: the role of genome evolution in cold adaptation.</title>
        <authorList>
            <person name="Allen M.A."/>
            <person name="Lauro F.M."/>
            <person name="Williams T.J."/>
            <person name="Burg D."/>
            <person name="Siddiqui K.S."/>
            <person name="De Francisci D."/>
            <person name="Chong K.W."/>
            <person name="Pilak O."/>
            <person name="Chew H.H."/>
            <person name="De Maere M.Z."/>
            <person name="Ting L."/>
            <person name="Katrib M."/>
            <person name="Ng C."/>
            <person name="Sowers K.R."/>
            <person name="Galperin M.Y."/>
            <person name="Anderson I.J."/>
            <person name="Ivanova N."/>
            <person name="Dalin E."/>
            <person name="Martinez M."/>
            <person name="Lapidus A."/>
            <person name="Hauser L."/>
            <person name="Land M."/>
            <person name="Thomas T."/>
            <person name="Cavicchioli R."/>
        </authorList>
    </citation>
    <scope>NUCLEOTIDE SEQUENCE [LARGE SCALE GENOMIC DNA]</scope>
    <source>
        <strain evidence="2">DSM 6242 / NBRC 107633 / OCM 468 / ACE-M</strain>
    </source>
</reference>
<dbReference type="OrthoDB" id="141863at2157"/>